<reference evidence="2" key="1">
    <citation type="journal article" date="2014" name="Front. Microbiol.">
        <title>High frequency of phylogenetically diverse reductive dehalogenase-homologous genes in deep subseafloor sedimentary metagenomes.</title>
        <authorList>
            <person name="Kawai M."/>
            <person name="Futagami T."/>
            <person name="Toyoda A."/>
            <person name="Takaki Y."/>
            <person name="Nishi S."/>
            <person name="Hori S."/>
            <person name="Arai W."/>
            <person name="Tsubouchi T."/>
            <person name="Morono Y."/>
            <person name="Uchiyama I."/>
            <person name="Ito T."/>
            <person name="Fujiyama A."/>
            <person name="Inagaki F."/>
            <person name="Takami H."/>
        </authorList>
    </citation>
    <scope>NUCLEOTIDE SEQUENCE</scope>
    <source>
        <strain evidence="2">Expedition CK06-06</strain>
    </source>
</reference>
<dbReference type="Gene3D" id="3.40.50.20">
    <property type="match status" value="1"/>
</dbReference>
<proteinExistence type="predicted"/>
<feature type="domain" description="PylC N-terminal" evidence="1">
    <location>
        <begin position="11"/>
        <end position="109"/>
    </location>
</feature>
<gene>
    <name evidence="2" type="ORF">S01H4_56658</name>
</gene>
<dbReference type="SUPFAM" id="SSF56059">
    <property type="entry name" value="Glutathione synthetase ATP-binding domain-like"/>
    <property type="match status" value="1"/>
</dbReference>
<sequence>MNIGRTSEVNILFTNIGRRSYLVDFLKSNPNFEGKVFVSDCDKTASGLYSLNDGYFLLPKPVDDPELYVKTLIGLCIKKDIKIIIPIIDPEIPILSKYKKEFSRKGIYVLVSNQKVINICNDKHKMNIFLKKNGFDTIITYLDINAFKKDLYARKIHFPVFLKKRKGSGSEKAQRIDNMKKLE</sequence>
<dbReference type="AlphaFoldDB" id="X1D3S1"/>
<name>X1D3S1_9ZZZZ</name>
<protein>
    <recommendedName>
        <fullName evidence="1">PylC N-terminal domain-containing protein</fullName>
    </recommendedName>
</protein>
<accession>X1D3S1</accession>
<evidence type="ECO:0000259" key="1">
    <source>
        <dbReference type="Pfam" id="PF21360"/>
    </source>
</evidence>
<organism evidence="2">
    <name type="scientific">marine sediment metagenome</name>
    <dbReference type="NCBI Taxonomy" id="412755"/>
    <lineage>
        <taxon>unclassified sequences</taxon>
        <taxon>metagenomes</taxon>
        <taxon>ecological metagenomes</taxon>
    </lineage>
</organism>
<dbReference type="Pfam" id="PF21360">
    <property type="entry name" value="PylC-like_N"/>
    <property type="match status" value="1"/>
</dbReference>
<comment type="caution">
    <text evidence="2">The sequence shown here is derived from an EMBL/GenBank/DDBJ whole genome shotgun (WGS) entry which is preliminary data.</text>
</comment>
<dbReference type="InterPro" id="IPR048764">
    <property type="entry name" value="PylC_N"/>
</dbReference>
<dbReference type="EMBL" id="BART01032854">
    <property type="protein sequence ID" value="GAH15381.1"/>
    <property type="molecule type" value="Genomic_DNA"/>
</dbReference>
<feature type="non-terminal residue" evidence="2">
    <location>
        <position position="183"/>
    </location>
</feature>
<evidence type="ECO:0000313" key="2">
    <source>
        <dbReference type="EMBL" id="GAH15381.1"/>
    </source>
</evidence>